<dbReference type="Proteomes" id="UP000502933">
    <property type="component" value="Segment"/>
</dbReference>
<gene>
    <name evidence="2" type="primary">MGF 110-11L</name>
</gene>
<organismHost>
    <name type="scientific">Ornithodoros moubata</name>
    <name type="common">Soft tick</name>
    <name type="synonym">Argasid tick</name>
    <dbReference type="NCBI Taxonomy" id="6938"/>
</organismHost>
<evidence type="ECO:0000313" key="4">
    <source>
        <dbReference type="Proteomes" id="UP000502933"/>
    </source>
</evidence>
<proteinExistence type="predicted"/>
<organismHost>
    <name type="scientific">Ornithodoros</name>
    <name type="common">relapsing fever ticks</name>
    <dbReference type="NCBI Taxonomy" id="6937"/>
</organismHost>
<organismHost>
    <name type="scientific">Phacochoerus africanus</name>
    <name type="common">Warthog</name>
    <dbReference type="NCBI Taxonomy" id="41426"/>
</organismHost>
<organism evidence="2 3">
    <name type="scientific">African swine fever virus</name>
    <name type="common">ASFV</name>
    <dbReference type="NCBI Taxonomy" id="10497"/>
    <lineage>
        <taxon>Viruses</taxon>
        <taxon>Varidnaviria</taxon>
        <taxon>Bamfordvirae</taxon>
        <taxon>Nucleocytoviricota</taxon>
        <taxon>Pokkesviricetes</taxon>
        <taxon>Asfuvirales</taxon>
        <taxon>Asfarviridae</taxon>
        <taxon>Asfivirus</taxon>
        <taxon>Asfivirus haemorrhagiae</taxon>
    </lineage>
</organism>
<evidence type="ECO:0000313" key="1">
    <source>
        <dbReference type="EMBL" id="QIM07125.1"/>
    </source>
</evidence>
<protein>
    <submittedName>
        <fullName evidence="2">PMGF 110-11L</fullName>
    </submittedName>
</protein>
<dbReference type="EMBL" id="MN270972">
    <property type="protein sequence ID" value="QIM07360.1"/>
    <property type="molecule type" value="Genomic_DNA"/>
</dbReference>
<accession>A0A6G8EU32</accession>
<dbReference type="InterPro" id="IPR004848">
    <property type="entry name" value="ASFV_fam_110"/>
</dbReference>
<sequence length="123" mass="14093">MKVLLGLLLGYSVLILAHELPDLSITQHPPKEELPYWCTYVKNCDFCWDCQNGICKNKITNESILMNSIVNCRVNRDSWGCFYEISVKMPNHHSMECSHPRPYTGNEIFMEKWGGGVIIGQSL</sequence>
<organismHost>
    <name type="scientific">Phacochoerus aethiopicus</name>
    <name type="common">Warthog</name>
    <dbReference type="NCBI Taxonomy" id="85517"/>
</organismHost>
<organismHost>
    <name type="scientific">Potamochoerus larvatus</name>
    <name type="common">Bushpig</name>
    <dbReference type="NCBI Taxonomy" id="273792"/>
</organismHost>
<dbReference type="Proteomes" id="UP000501990">
    <property type="component" value="Segment"/>
</dbReference>
<reference evidence="3 4" key="1">
    <citation type="journal article" date="2020" name="Transbound. Emerg. Dis.">
        <title>The evolution of African swine fever virus in Sardinia (1978 to 2014) as revealed by whole genome sequencing and comparative analysis.</title>
        <authorList>
            <person name="Torresi C."/>
            <person name="Fiori M."/>
            <person name="Bertolotti L."/>
            <person name="Floris M."/>
            <person name="Colitti B."/>
            <person name="Giammarioli M."/>
            <person name="Dei Giudici S."/>
            <person name="Oggiano A."/>
            <person name="Malmberg M."/>
            <person name="De Mia G.M."/>
            <person name="Belak S."/>
            <person name="Granberg F."/>
        </authorList>
    </citation>
    <scope>NUCLEOTIDE SEQUENCE [LARGE SCALE GENOMIC DNA]</scope>
    <source>
        <strain evidence="1">139/Nu/1981</strain>
        <strain evidence="2">140/Or/1985</strain>
    </source>
</reference>
<name>A0A6G8EU32_ASF</name>
<organismHost>
    <name type="scientific">Sus scrofa</name>
    <name type="common">Pig</name>
    <dbReference type="NCBI Taxonomy" id="9823"/>
</organismHost>
<evidence type="ECO:0000313" key="2">
    <source>
        <dbReference type="EMBL" id="QIM07360.1"/>
    </source>
</evidence>
<dbReference type="EMBL" id="MN270971">
    <property type="protein sequence ID" value="QIM07125.1"/>
    <property type="molecule type" value="Genomic_DNA"/>
</dbReference>
<evidence type="ECO:0000313" key="3">
    <source>
        <dbReference type="Proteomes" id="UP000501990"/>
    </source>
</evidence>
<dbReference type="Pfam" id="PF01639">
    <property type="entry name" value="v110"/>
    <property type="match status" value="1"/>
</dbReference>